<dbReference type="InterPro" id="IPR002376">
    <property type="entry name" value="Formyl_transf_N"/>
</dbReference>
<dbReference type="InterPro" id="IPR036477">
    <property type="entry name" value="Formyl_transf_N_sf"/>
</dbReference>
<dbReference type="PANTHER" id="PTHR11138">
    <property type="entry name" value="METHIONYL-TRNA FORMYLTRANSFERASE"/>
    <property type="match status" value="1"/>
</dbReference>
<organism evidence="3 4">
    <name type="scientific">Anaerobiospirillum thomasii</name>
    <dbReference type="NCBI Taxonomy" id="179995"/>
    <lineage>
        <taxon>Bacteria</taxon>
        <taxon>Pseudomonadati</taxon>
        <taxon>Pseudomonadota</taxon>
        <taxon>Gammaproteobacteria</taxon>
        <taxon>Aeromonadales</taxon>
        <taxon>Succinivibrionaceae</taxon>
        <taxon>Anaerobiospirillum</taxon>
    </lineage>
</organism>
<sequence>MRDIVFCGFGPLAINCLNALEEAGYKVRFILTHEDDSPSGVKHYAIEHNIKYSTSDLRKDKELLASFIKDEQRCSDEYLVSVNYRNIIPAEAFSLFYRALNLHGGPLPRYRGRTPHVWSIINGEKYTAVTCHIIESAVDAGDIITQRRVVISADDTGQTLLMKMNAHYPELLLMSLNLLEKGVKPRPQNHALATYYGKRTPDMGYINFLQTFCCIRNFVRALAPPYPGAYCFLPSGQKIIIHKIEKSALEIENQEIGRVFEHEGSLYVKCKTGLIHIVDYAVEN</sequence>
<dbReference type="Pfam" id="PF02911">
    <property type="entry name" value="Formyl_trans_C"/>
    <property type="match status" value="1"/>
</dbReference>
<dbReference type="CDD" id="cd08369">
    <property type="entry name" value="FMT_core"/>
    <property type="match status" value="1"/>
</dbReference>
<evidence type="ECO:0000313" key="4">
    <source>
        <dbReference type="Proteomes" id="UP000250086"/>
    </source>
</evidence>
<evidence type="ECO:0000313" key="3">
    <source>
        <dbReference type="EMBL" id="SPT69551.1"/>
    </source>
</evidence>
<dbReference type="SUPFAM" id="SSF50486">
    <property type="entry name" value="FMT C-terminal domain-like"/>
    <property type="match status" value="1"/>
</dbReference>
<feature type="domain" description="Formyl transferase N-terminal" evidence="1">
    <location>
        <begin position="15"/>
        <end position="171"/>
    </location>
</feature>
<feature type="domain" description="Formyl transferase C-terminal" evidence="2">
    <location>
        <begin position="200"/>
        <end position="279"/>
    </location>
</feature>
<dbReference type="GO" id="GO:0005829">
    <property type="term" value="C:cytosol"/>
    <property type="evidence" value="ECO:0007669"/>
    <property type="project" value="TreeGrafter"/>
</dbReference>
<reference evidence="3 4" key="1">
    <citation type="submission" date="2018-06" db="EMBL/GenBank/DDBJ databases">
        <authorList>
            <consortium name="Pathogen Informatics"/>
            <person name="Doyle S."/>
        </authorList>
    </citation>
    <scope>NUCLEOTIDE SEQUENCE [LARGE SCALE GENOMIC DNA]</scope>
    <source>
        <strain evidence="3 4">NCTC13093</strain>
    </source>
</reference>
<keyword evidence="4" id="KW-1185">Reference proteome</keyword>
<dbReference type="SUPFAM" id="SSF53328">
    <property type="entry name" value="Formyltransferase"/>
    <property type="match status" value="1"/>
</dbReference>
<dbReference type="EMBL" id="UAPV01000001">
    <property type="protein sequence ID" value="SPT69551.1"/>
    <property type="molecule type" value="Genomic_DNA"/>
</dbReference>
<evidence type="ECO:0000259" key="1">
    <source>
        <dbReference type="Pfam" id="PF00551"/>
    </source>
</evidence>
<gene>
    <name evidence="3" type="primary">arnA_1</name>
    <name evidence="3" type="ORF">NCTC13093_00928</name>
</gene>
<dbReference type="Gene3D" id="3.40.50.12230">
    <property type="match status" value="1"/>
</dbReference>
<proteinExistence type="predicted"/>
<dbReference type="GO" id="GO:0004479">
    <property type="term" value="F:methionyl-tRNA formyltransferase activity"/>
    <property type="evidence" value="ECO:0007669"/>
    <property type="project" value="TreeGrafter"/>
</dbReference>
<evidence type="ECO:0000259" key="2">
    <source>
        <dbReference type="Pfam" id="PF02911"/>
    </source>
</evidence>
<dbReference type="Proteomes" id="UP000250086">
    <property type="component" value="Unassembled WGS sequence"/>
</dbReference>
<dbReference type="RefSeq" id="WP_113743711.1">
    <property type="nucleotide sequence ID" value="NZ_UAPV01000001.1"/>
</dbReference>
<dbReference type="InterPro" id="IPR005793">
    <property type="entry name" value="Formyl_trans_C"/>
</dbReference>
<protein>
    <submittedName>
        <fullName evidence="3">Polymyxin resistance protein PmrI</fullName>
    </submittedName>
</protein>
<dbReference type="Pfam" id="PF00551">
    <property type="entry name" value="Formyl_trans_N"/>
    <property type="match status" value="1"/>
</dbReference>
<accession>A0A2X0WVM0</accession>
<dbReference type="PANTHER" id="PTHR11138:SF5">
    <property type="entry name" value="METHIONYL-TRNA FORMYLTRANSFERASE, MITOCHONDRIAL"/>
    <property type="match status" value="1"/>
</dbReference>
<dbReference type="InterPro" id="IPR011034">
    <property type="entry name" value="Formyl_transferase-like_C_sf"/>
</dbReference>
<name>A0A2X0WVM0_9GAMM</name>
<dbReference type="AlphaFoldDB" id="A0A2X0WVM0"/>